<reference evidence="1" key="1">
    <citation type="submission" date="2019-08" db="EMBL/GenBank/DDBJ databases">
        <authorList>
            <person name="Kucharzyk K."/>
            <person name="Murdoch R.W."/>
            <person name="Higgins S."/>
            <person name="Loffler F."/>
        </authorList>
    </citation>
    <scope>NUCLEOTIDE SEQUENCE</scope>
</reference>
<accession>A0A645AMK6</accession>
<proteinExistence type="predicted"/>
<comment type="caution">
    <text evidence="1">The sequence shown here is derived from an EMBL/GenBank/DDBJ whole genome shotgun (WGS) entry which is preliminary data.</text>
</comment>
<organism evidence="1">
    <name type="scientific">bioreactor metagenome</name>
    <dbReference type="NCBI Taxonomy" id="1076179"/>
    <lineage>
        <taxon>unclassified sequences</taxon>
        <taxon>metagenomes</taxon>
        <taxon>ecological metagenomes</taxon>
    </lineage>
</organism>
<protein>
    <submittedName>
        <fullName evidence="1">Uncharacterized protein</fullName>
    </submittedName>
</protein>
<dbReference type="EMBL" id="VSSQ01014592">
    <property type="protein sequence ID" value="MPM53978.1"/>
    <property type="molecule type" value="Genomic_DNA"/>
</dbReference>
<gene>
    <name evidence="1" type="ORF">SDC9_100750</name>
</gene>
<name>A0A645AMK6_9ZZZZ</name>
<sequence length="579" mass="67213">MFRFQQIDRRFRETLAHVCKELSGISQRACANGNVVKRNRRFVLQPGIAGRDRFVVFPAGKSGSGHNIHQHQRNFFLACKLKRTLRRIRAEEFYPRHGIFASLGKSRVAEHQNARRFARRKERTHFRWNRLFLNVVPNIRNALDRVFKALLTPKPAEFEDFVFKVQFRLRAHGSRVRLSAFGKEQRGCHQRFGLNANAVLFEKELAEAFQFVGDNALKIVRHQVAEHDGIARRKARADCRRKIRLVGFGVFIRLQRVDDGLARNPRGVGLMVAFVELFSGVGGEYDDRVAEGNVAVRKRVVQVSRVEYLQKELDDLDIRLFNFVEQENAVRVFVDKPGQRSFLCVLEARREADEDVEAQLVGKRRHFELFKRQLQRFRGLLGKERFTYARRACKHKDCAGTFSLFVRSRNHLRVEDPLGKSVHGVILPQHSVEQSVTHTAHSVGQLGQKRNVHLVRFGDFALAGNRGRRSRFLAHLPFRRLIEQRLYDRRRARKHLRGHRFGSDNVLAAAGVHHQNGNHAFRVAFRLGRAHDSAELRTHFLRIDLLCPQQVTHLLDVLVGLFRVCSVRRKVRRFELGEF</sequence>
<dbReference type="AlphaFoldDB" id="A0A645AMK6"/>
<evidence type="ECO:0000313" key="1">
    <source>
        <dbReference type="EMBL" id="MPM53978.1"/>
    </source>
</evidence>